<proteinExistence type="predicted"/>
<dbReference type="Gene3D" id="1.25.40.10">
    <property type="entry name" value="Tetratricopeptide repeat domain"/>
    <property type="match status" value="1"/>
</dbReference>
<gene>
    <name evidence="1" type="ORF">COB20_10265</name>
</gene>
<reference evidence="2" key="1">
    <citation type="submission" date="2017-08" db="EMBL/GenBank/DDBJ databases">
        <title>A dynamic microbial community with high functional redundancy inhabits the cold, oxic subseafloor aquifer.</title>
        <authorList>
            <person name="Tully B.J."/>
            <person name="Wheat C.G."/>
            <person name="Glazer B.T."/>
            <person name="Huber J.A."/>
        </authorList>
    </citation>
    <scope>NUCLEOTIDE SEQUENCE [LARGE SCALE GENOMIC DNA]</scope>
</reference>
<comment type="caution">
    <text evidence="1">The sequence shown here is derived from an EMBL/GenBank/DDBJ whole genome shotgun (WGS) entry which is preliminary data.</text>
</comment>
<sequence>MRLRFLGHTYLVSGLASGLIAVLAGFSVSAQEAAESDESVRSRSPLLYIDLPVLVVEGVDPIMPLRAPPIDPETDPAFGQRSDSIRQYNSTVTDIELDGGAWDGGLVEELASMGRLQQQQGNHAAAIETLDRAIHVNRINSGLYTLEQIPVVEQLIQSHMALGDWEQADIYNNYLFHVQQKAYGVDDPRLIPVLDSLATWNIQAFKIGYGRLQGIRLRQAQIMFNAAARMVGIHFGKTDERFVNYQRNIANSAYLIARNPELMMEIDRPEYRNMQQMLAQQLNEQRRVQPPGFRTGERALIEIAMFYQEQGDDAYALAEATTHLADWYLMFDRRRSTLENYKIAWDMLQELENSEELTERLFGTVASLPSFASTIATPDAFYRNEDGSEALNFDYADLTFDVTANGLVRNIETISEETEANQAQLSKLRISVRSRRFRPLIVDGEPQRSNGNHFRYRYWY</sequence>
<dbReference type="Proteomes" id="UP000218767">
    <property type="component" value="Unassembled WGS sequence"/>
</dbReference>
<dbReference type="InterPro" id="IPR011990">
    <property type="entry name" value="TPR-like_helical_dom_sf"/>
</dbReference>
<evidence type="ECO:0008006" key="3">
    <source>
        <dbReference type="Google" id="ProtNLM"/>
    </source>
</evidence>
<name>A0A2A4X2P8_9GAMM</name>
<dbReference type="EMBL" id="NVUL01000055">
    <property type="protein sequence ID" value="PCI76581.1"/>
    <property type="molecule type" value="Genomic_DNA"/>
</dbReference>
<evidence type="ECO:0000313" key="1">
    <source>
        <dbReference type="EMBL" id="PCI76581.1"/>
    </source>
</evidence>
<organism evidence="1 2">
    <name type="scientific">SAR86 cluster bacterium</name>
    <dbReference type="NCBI Taxonomy" id="2030880"/>
    <lineage>
        <taxon>Bacteria</taxon>
        <taxon>Pseudomonadati</taxon>
        <taxon>Pseudomonadota</taxon>
        <taxon>Gammaproteobacteria</taxon>
        <taxon>SAR86 cluster</taxon>
    </lineage>
</organism>
<dbReference type="AlphaFoldDB" id="A0A2A4X2P8"/>
<protein>
    <recommendedName>
        <fullName evidence="3">Tetratricopeptide repeat protein</fullName>
    </recommendedName>
</protein>
<accession>A0A2A4X2P8</accession>
<evidence type="ECO:0000313" key="2">
    <source>
        <dbReference type="Proteomes" id="UP000218767"/>
    </source>
</evidence>